<organism evidence="2 3">
    <name type="scientific">Romanomermis culicivorax</name>
    <name type="common">Nematode worm</name>
    <dbReference type="NCBI Taxonomy" id="13658"/>
    <lineage>
        <taxon>Eukaryota</taxon>
        <taxon>Metazoa</taxon>
        <taxon>Ecdysozoa</taxon>
        <taxon>Nematoda</taxon>
        <taxon>Enoplea</taxon>
        <taxon>Dorylaimia</taxon>
        <taxon>Mermithida</taxon>
        <taxon>Mermithoidea</taxon>
        <taxon>Mermithidae</taxon>
        <taxon>Romanomermis</taxon>
    </lineage>
</organism>
<evidence type="ECO:0000313" key="2">
    <source>
        <dbReference type="Proteomes" id="UP000887565"/>
    </source>
</evidence>
<feature type="transmembrane region" description="Helical" evidence="1">
    <location>
        <begin position="44"/>
        <end position="62"/>
    </location>
</feature>
<keyword evidence="1" id="KW-0812">Transmembrane</keyword>
<dbReference type="Proteomes" id="UP000887565">
    <property type="component" value="Unplaced"/>
</dbReference>
<accession>A0A915JPU7</accession>
<reference evidence="3" key="1">
    <citation type="submission" date="2022-11" db="UniProtKB">
        <authorList>
            <consortium name="WormBaseParasite"/>
        </authorList>
    </citation>
    <scope>IDENTIFICATION</scope>
</reference>
<protein>
    <submittedName>
        <fullName evidence="3">Uncharacterized protein</fullName>
    </submittedName>
</protein>
<keyword evidence="1" id="KW-0472">Membrane</keyword>
<sequence length="75" mass="8573">MRKWTKLRTMLVPLTSALEPLQECFLLGFLTSLASNALFGWNSLLFLVGHVTLWMILDYILLKSVQSQNDKICNS</sequence>
<evidence type="ECO:0000313" key="3">
    <source>
        <dbReference type="WBParaSite" id="nRc.2.0.1.t28284-RA"/>
    </source>
</evidence>
<dbReference type="AlphaFoldDB" id="A0A915JPU7"/>
<evidence type="ECO:0000256" key="1">
    <source>
        <dbReference type="SAM" id="Phobius"/>
    </source>
</evidence>
<proteinExistence type="predicted"/>
<dbReference type="WBParaSite" id="nRc.2.0.1.t28284-RA">
    <property type="protein sequence ID" value="nRc.2.0.1.t28284-RA"/>
    <property type="gene ID" value="nRc.2.0.1.g28284"/>
</dbReference>
<keyword evidence="2" id="KW-1185">Reference proteome</keyword>
<name>A0A915JPU7_ROMCU</name>
<keyword evidence="1" id="KW-1133">Transmembrane helix</keyword>